<dbReference type="EMBL" id="CP017754">
    <property type="protein sequence ID" value="AOZ04799.1"/>
    <property type="molecule type" value="Genomic_DNA"/>
</dbReference>
<accession>A0ABN4TC96</accession>
<keyword evidence="4" id="KW-1185">Reference proteome</keyword>
<feature type="transmembrane region" description="Helical" evidence="2">
    <location>
        <begin position="171"/>
        <end position="190"/>
    </location>
</feature>
<evidence type="ECO:0000313" key="4">
    <source>
        <dbReference type="Proteomes" id="UP000177515"/>
    </source>
</evidence>
<reference evidence="3 4" key="1">
    <citation type="submission" date="2016-10" db="EMBL/GenBank/DDBJ databases">
        <title>Complete genome sequences of three Cupriavidus strains isolated from various Malaysian environments.</title>
        <authorList>
            <person name="Abdullah A.A.-A."/>
            <person name="Shafie N.A.H."/>
            <person name="Lau N.S."/>
        </authorList>
    </citation>
    <scope>NUCLEOTIDE SEQUENCE [LARGE SCALE GENOMIC DNA]</scope>
    <source>
        <strain evidence="3 4">USMAA1020</strain>
    </source>
</reference>
<evidence type="ECO:0000256" key="2">
    <source>
        <dbReference type="SAM" id="Phobius"/>
    </source>
</evidence>
<dbReference type="InterPro" id="IPR010374">
    <property type="entry name" value="DUF969"/>
</dbReference>
<evidence type="ECO:0000256" key="1">
    <source>
        <dbReference type="SAM" id="MobiDB-lite"/>
    </source>
</evidence>
<evidence type="ECO:0000313" key="3">
    <source>
        <dbReference type="EMBL" id="AOZ04799.1"/>
    </source>
</evidence>
<proteinExistence type="predicted"/>
<feature type="transmembrane region" description="Helical" evidence="2">
    <location>
        <begin position="6"/>
        <end position="22"/>
    </location>
</feature>
<dbReference type="Pfam" id="PF06149">
    <property type="entry name" value="DUF969"/>
    <property type="match status" value="1"/>
</dbReference>
<evidence type="ECO:0008006" key="5">
    <source>
        <dbReference type="Google" id="ProtNLM"/>
    </source>
</evidence>
<gene>
    <name evidence="3" type="ORF">BKK80_02350</name>
</gene>
<dbReference type="RefSeq" id="WP_071037613.1">
    <property type="nucleotide sequence ID" value="NZ_CP017754.1"/>
</dbReference>
<keyword evidence="2" id="KW-0472">Membrane</keyword>
<protein>
    <recommendedName>
        <fullName evidence="5">DUF969 domain-containing protein</fullName>
    </recommendedName>
</protein>
<feature type="transmembrane region" description="Helical" evidence="2">
    <location>
        <begin position="29"/>
        <end position="53"/>
    </location>
</feature>
<feature type="transmembrane region" description="Helical" evidence="2">
    <location>
        <begin position="197"/>
        <end position="214"/>
    </location>
</feature>
<keyword evidence="2" id="KW-0812">Transmembrane</keyword>
<feature type="region of interest" description="Disordered" evidence="1">
    <location>
        <begin position="234"/>
        <end position="254"/>
    </location>
</feature>
<organism evidence="3 4">
    <name type="scientific">Cupriavidus malaysiensis</name>
    <dbReference type="NCBI Taxonomy" id="367825"/>
    <lineage>
        <taxon>Bacteria</taxon>
        <taxon>Pseudomonadati</taxon>
        <taxon>Pseudomonadota</taxon>
        <taxon>Betaproteobacteria</taxon>
        <taxon>Burkholderiales</taxon>
        <taxon>Burkholderiaceae</taxon>
        <taxon>Cupriavidus</taxon>
    </lineage>
</organism>
<keyword evidence="2" id="KW-1133">Transmembrane helix</keyword>
<dbReference type="Proteomes" id="UP000177515">
    <property type="component" value="Chromosome 1"/>
</dbReference>
<sequence length="254" mass="26792">MEHAVNLWPLLGVGVIILGFVLRFNPMMVVAIAAIVTGLAASMPVVQILSAIGTAFVKARNLPLIILLPLAVIGLLERHGLREHAQAWISRIASATVGRLLIVYLGVRELTAAVGLTSLGGHPQMVRPLLAPMAEGAAENRFGALPEPVRQRVLAFCAATDNVGLFFGEDIFVAFGAIALMHTFLLSSNIDVEPLHIAVWGIPTAVCAFLIHSVRLRRLDGWLERELGGQRAAAAAAGGNGNGSAAKHTAKSGE</sequence>
<name>A0ABN4TC96_9BURK</name>